<evidence type="ECO:0000313" key="2">
    <source>
        <dbReference type="Proteomes" id="UP001499930"/>
    </source>
</evidence>
<comment type="caution">
    <text evidence="1">The sequence shown here is derived from an EMBL/GenBank/DDBJ whole genome shotgun (WGS) entry which is preliminary data.</text>
</comment>
<dbReference type="EMBL" id="BAAAWD010000031">
    <property type="protein sequence ID" value="GAA3041083.1"/>
    <property type="molecule type" value="Genomic_DNA"/>
</dbReference>
<name>A0ABP6LJM2_9ACTN</name>
<dbReference type="RefSeq" id="WP_344907722.1">
    <property type="nucleotide sequence ID" value="NZ_BAAAWD010000031.1"/>
</dbReference>
<organism evidence="1 2">
    <name type="scientific">Streptosporangium longisporum</name>
    <dbReference type="NCBI Taxonomy" id="46187"/>
    <lineage>
        <taxon>Bacteria</taxon>
        <taxon>Bacillati</taxon>
        <taxon>Actinomycetota</taxon>
        <taxon>Actinomycetes</taxon>
        <taxon>Streptosporangiales</taxon>
        <taxon>Streptosporangiaceae</taxon>
        <taxon>Streptosporangium</taxon>
    </lineage>
</organism>
<reference evidence="2" key="1">
    <citation type="journal article" date="2019" name="Int. J. Syst. Evol. Microbiol.">
        <title>The Global Catalogue of Microorganisms (GCM) 10K type strain sequencing project: providing services to taxonomists for standard genome sequencing and annotation.</title>
        <authorList>
            <consortium name="The Broad Institute Genomics Platform"/>
            <consortium name="The Broad Institute Genome Sequencing Center for Infectious Disease"/>
            <person name="Wu L."/>
            <person name="Ma J."/>
        </authorList>
    </citation>
    <scope>NUCLEOTIDE SEQUENCE [LARGE SCALE GENOMIC DNA]</scope>
    <source>
        <strain evidence="2">JCM 3106</strain>
    </source>
</reference>
<evidence type="ECO:0000313" key="1">
    <source>
        <dbReference type="EMBL" id="GAA3041083.1"/>
    </source>
</evidence>
<dbReference type="Proteomes" id="UP001499930">
    <property type="component" value="Unassembled WGS sequence"/>
</dbReference>
<protein>
    <submittedName>
        <fullName evidence="1">Uncharacterized protein</fullName>
    </submittedName>
</protein>
<keyword evidence="2" id="KW-1185">Reference proteome</keyword>
<gene>
    <name evidence="1" type="ORF">GCM10017559_82200</name>
</gene>
<proteinExistence type="predicted"/>
<accession>A0ABP6LJM2</accession>
<sequence>MIVEYAQVAAVERNPRHPAGAPVRAGAGRAVPGMSGAFGASGVPTAYGHLGPAVTGRPA</sequence>